<dbReference type="GeneID" id="25738931"/>
<dbReference type="OrthoDB" id="568893at2759"/>
<name>A0A0D2L3Z7_9CHLO</name>
<dbReference type="RefSeq" id="XP_013900923.1">
    <property type="nucleotide sequence ID" value="XM_014045469.1"/>
</dbReference>
<dbReference type="EMBL" id="KK101171">
    <property type="protein sequence ID" value="KIZ01904.1"/>
    <property type="molecule type" value="Genomic_DNA"/>
</dbReference>
<accession>A0A0D2L3Z7</accession>
<dbReference type="KEGG" id="mng:MNEG_6055"/>
<evidence type="ECO:0000313" key="2">
    <source>
        <dbReference type="Proteomes" id="UP000054498"/>
    </source>
</evidence>
<organism evidence="1 2">
    <name type="scientific">Monoraphidium neglectum</name>
    <dbReference type="NCBI Taxonomy" id="145388"/>
    <lineage>
        <taxon>Eukaryota</taxon>
        <taxon>Viridiplantae</taxon>
        <taxon>Chlorophyta</taxon>
        <taxon>core chlorophytes</taxon>
        <taxon>Chlorophyceae</taxon>
        <taxon>CS clade</taxon>
        <taxon>Sphaeropleales</taxon>
        <taxon>Selenastraceae</taxon>
        <taxon>Monoraphidium</taxon>
    </lineage>
</organism>
<gene>
    <name evidence="1" type="ORF">MNEG_6055</name>
</gene>
<keyword evidence="2" id="KW-1185">Reference proteome</keyword>
<dbReference type="AlphaFoldDB" id="A0A0D2L3Z7"/>
<sequence>MAAAPEGDAAHEFNEKLTREAQRRGCAVFLLDSPDSNEPTLQELRALPKLFAPKAAAEDMAAVAEELGMVGCDGPDDLMRMIDTSSSYEGFEIIERHLKRLASKERCALADWRGALSLALGLTLAAKGDEFWFCDTDAPEHVAAIWKKLRASWTTILKQPDDVIGLDAPGRAGMATVLKDFRNDLKQYGCL</sequence>
<protein>
    <submittedName>
        <fullName evidence="1">Uncharacterized protein</fullName>
    </submittedName>
</protein>
<proteinExistence type="predicted"/>
<evidence type="ECO:0000313" key="1">
    <source>
        <dbReference type="EMBL" id="KIZ01904.1"/>
    </source>
</evidence>
<reference evidence="1 2" key="1">
    <citation type="journal article" date="2013" name="BMC Genomics">
        <title>Reconstruction of the lipid metabolism for the microalga Monoraphidium neglectum from its genome sequence reveals characteristics suitable for biofuel production.</title>
        <authorList>
            <person name="Bogen C."/>
            <person name="Al-Dilaimi A."/>
            <person name="Albersmeier A."/>
            <person name="Wichmann J."/>
            <person name="Grundmann M."/>
            <person name="Rupp O."/>
            <person name="Lauersen K.J."/>
            <person name="Blifernez-Klassen O."/>
            <person name="Kalinowski J."/>
            <person name="Goesmann A."/>
            <person name="Mussgnug J.H."/>
            <person name="Kruse O."/>
        </authorList>
    </citation>
    <scope>NUCLEOTIDE SEQUENCE [LARGE SCALE GENOMIC DNA]</scope>
    <source>
        <strain evidence="1 2">SAG 48.87</strain>
    </source>
</reference>
<dbReference type="Proteomes" id="UP000054498">
    <property type="component" value="Unassembled WGS sequence"/>
</dbReference>